<evidence type="ECO:0000313" key="1">
    <source>
        <dbReference type="EMBL" id="GGC73637.1"/>
    </source>
</evidence>
<comment type="caution">
    <text evidence="1">The sequence shown here is derived from an EMBL/GenBank/DDBJ whole genome shotgun (WGS) entry which is preliminary data.</text>
</comment>
<dbReference type="AlphaFoldDB" id="A0A916UJY1"/>
<keyword evidence="2" id="KW-1185">Reference proteome</keyword>
<dbReference type="EMBL" id="BMGG01000006">
    <property type="protein sequence ID" value="GGC73637.1"/>
    <property type="molecule type" value="Genomic_DNA"/>
</dbReference>
<evidence type="ECO:0000313" key="2">
    <source>
        <dbReference type="Proteomes" id="UP000637002"/>
    </source>
</evidence>
<protein>
    <submittedName>
        <fullName evidence="1">Uncharacterized protein</fullName>
    </submittedName>
</protein>
<reference evidence="1" key="2">
    <citation type="submission" date="2020-09" db="EMBL/GenBank/DDBJ databases">
        <authorList>
            <person name="Sun Q."/>
            <person name="Zhou Y."/>
        </authorList>
    </citation>
    <scope>NUCLEOTIDE SEQUENCE</scope>
    <source>
        <strain evidence="1">CGMCC 1.12919</strain>
    </source>
</reference>
<gene>
    <name evidence="1" type="ORF">GCM10010994_35010</name>
</gene>
<proteinExistence type="predicted"/>
<name>A0A916UJY1_9HYPH</name>
<reference evidence="1" key="1">
    <citation type="journal article" date="2014" name="Int. J. Syst. Evol. Microbiol.">
        <title>Complete genome sequence of Corynebacterium casei LMG S-19264T (=DSM 44701T), isolated from a smear-ripened cheese.</title>
        <authorList>
            <consortium name="US DOE Joint Genome Institute (JGI-PGF)"/>
            <person name="Walter F."/>
            <person name="Albersmeier A."/>
            <person name="Kalinowski J."/>
            <person name="Ruckert C."/>
        </authorList>
    </citation>
    <scope>NUCLEOTIDE SEQUENCE</scope>
    <source>
        <strain evidence="1">CGMCC 1.12919</strain>
    </source>
</reference>
<accession>A0A916UJY1</accession>
<organism evidence="1 2">
    <name type="scientific">Chelatococcus reniformis</name>
    <dbReference type="NCBI Taxonomy" id="1494448"/>
    <lineage>
        <taxon>Bacteria</taxon>
        <taxon>Pseudomonadati</taxon>
        <taxon>Pseudomonadota</taxon>
        <taxon>Alphaproteobacteria</taxon>
        <taxon>Hyphomicrobiales</taxon>
        <taxon>Chelatococcaceae</taxon>
        <taxon>Chelatococcus</taxon>
    </lineage>
</organism>
<sequence length="81" mass="9258">MRSARNHLDAELVPNMLDARLERRRNDCQMVEREHRAANSVRGPMMGTLGHNPKKCLGILDGILLETKTWSAMAKRKIIPH</sequence>
<dbReference type="Proteomes" id="UP000637002">
    <property type="component" value="Unassembled WGS sequence"/>
</dbReference>